<dbReference type="Proteomes" id="UP000270046">
    <property type="component" value="Chromosome"/>
</dbReference>
<reference evidence="1 2" key="1">
    <citation type="submission" date="2018-10" db="EMBL/GenBank/DDBJ databases">
        <title>Genome sequencing of Mucilaginibacter sp. HYN0043.</title>
        <authorList>
            <person name="Kim M."/>
            <person name="Yi H."/>
        </authorList>
    </citation>
    <scope>NUCLEOTIDE SEQUENCE [LARGE SCALE GENOMIC DNA]</scope>
    <source>
        <strain evidence="1 2">HYN0043</strain>
    </source>
</reference>
<dbReference type="AlphaFoldDB" id="A0A494VY63"/>
<gene>
    <name evidence="1" type="ORF">HYN43_013570</name>
</gene>
<dbReference type="KEGG" id="muh:HYN43_013570"/>
<protein>
    <submittedName>
        <fullName evidence="1">Uncharacterized protein</fullName>
    </submittedName>
</protein>
<keyword evidence="2" id="KW-1185">Reference proteome</keyword>
<proteinExistence type="predicted"/>
<name>A0A494VY63_9SPHI</name>
<evidence type="ECO:0000313" key="2">
    <source>
        <dbReference type="Proteomes" id="UP000270046"/>
    </source>
</evidence>
<dbReference type="EMBL" id="CP032869">
    <property type="protein sequence ID" value="AYL96258.1"/>
    <property type="molecule type" value="Genomic_DNA"/>
</dbReference>
<evidence type="ECO:0000313" key="1">
    <source>
        <dbReference type="EMBL" id="AYL96258.1"/>
    </source>
</evidence>
<organism evidence="1 2">
    <name type="scientific">Mucilaginibacter celer</name>
    <dbReference type="NCBI Taxonomy" id="2305508"/>
    <lineage>
        <taxon>Bacteria</taxon>
        <taxon>Pseudomonadati</taxon>
        <taxon>Bacteroidota</taxon>
        <taxon>Sphingobacteriia</taxon>
        <taxon>Sphingobacteriales</taxon>
        <taxon>Sphingobacteriaceae</taxon>
        <taxon>Mucilaginibacter</taxon>
    </lineage>
</organism>
<accession>A0A494VY63</accession>
<sequence length="61" mass="7064">MISDFGFSISDFFGGLHRLIFDCADFYRGIDCFMISKITLRFKIPVFMQMAGNALHLHRSQ</sequence>